<name>A0A1E4SU51_9ASCO</name>
<dbReference type="Gene3D" id="3.40.50.12710">
    <property type="match status" value="1"/>
</dbReference>
<evidence type="ECO:0000313" key="8">
    <source>
        <dbReference type="EMBL" id="ODV82952.1"/>
    </source>
</evidence>
<keyword evidence="9" id="KW-1185">Reference proteome</keyword>
<dbReference type="GO" id="GO:0035243">
    <property type="term" value="F:protein-arginine omega-N symmetric methyltransferase activity"/>
    <property type="evidence" value="ECO:0007669"/>
    <property type="project" value="UniProtKB-EC"/>
</dbReference>
<keyword evidence="3 7" id="KW-0489">Methyltransferase</keyword>
<organism evidence="8 9">
    <name type="scientific">[Candida] arabinofermentans NRRL YB-2248</name>
    <dbReference type="NCBI Taxonomy" id="983967"/>
    <lineage>
        <taxon>Eukaryota</taxon>
        <taxon>Fungi</taxon>
        <taxon>Dikarya</taxon>
        <taxon>Ascomycota</taxon>
        <taxon>Saccharomycotina</taxon>
        <taxon>Pichiomycetes</taxon>
        <taxon>Pichiales</taxon>
        <taxon>Pichiaceae</taxon>
        <taxon>Ogataea</taxon>
        <taxon>Ogataea/Candida clade</taxon>
    </lineage>
</organism>
<dbReference type="InterPro" id="IPR038375">
    <property type="entry name" value="NDUFAF7_sf"/>
</dbReference>
<dbReference type="SUPFAM" id="SSF53335">
    <property type="entry name" value="S-adenosyl-L-methionine-dependent methyltransferases"/>
    <property type="match status" value="1"/>
</dbReference>
<dbReference type="PANTHER" id="PTHR12049">
    <property type="entry name" value="PROTEIN ARGININE METHYLTRANSFERASE NDUFAF7, MITOCHONDRIAL"/>
    <property type="match status" value="1"/>
</dbReference>
<evidence type="ECO:0000256" key="7">
    <source>
        <dbReference type="RuleBase" id="RU364114"/>
    </source>
</evidence>
<comment type="similarity">
    <text evidence="2 7">Belongs to the NDUFAF7 family.</text>
</comment>
<protein>
    <recommendedName>
        <fullName evidence="7">Protein arginine methyltransferase NDUFAF7</fullName>
        <ecNumber evidence="7">2.1.1.320</ecNumber>
    </recommendedName>
</protein>
<dbReference type="STRING" id="983967.A0A1E4SU51"/>
<dbReference type="EC" id="2.1.1.320" evidence="7"/>
<dbReference type="Proteomes" id="UP000094801">
    <property type="component" value="Unassembled WGS sequence"/>
</dbReference>
<evidence type="ECO:0000256" key="5">
    <source>
        <dbReference type="ARBA" id="ARBA00023128"/>
    </source>
</evidence>
<dbReference type="GO" id="GO:0032259">
    <property type="term" value="P:methylation"/>
    <property type="evidence" value="ECO:0007669"/>
    <property type="project" value="UniProtKB-KW"/>
</dbReference>
<comment type="catalytic activity">
    <reaction evidence="6 7">
        <text>L-arginyl-[protein] + 2 S-adenosyl-L-methionine = N(omega),N(omega)'-dimethyl-L-arginyl-[protein] + 2 S-adenosyl-L-homocysteine + 2 H(+)</text>
        <dbReference type="Rhea" id="RHEA:48108"/>
        <dbReference type="Rhea" id="RHEA-COMP:10532"/>
        <dbReference type="Rhea" id="RHEA-COMP:11992"/>
        <dbReference type="ChEBI" id="CHEBI:15378"/>
        <dbReference type="ChEBI" id="CHEBI:29965"/>
        <dbReference type="ChEBI" id="CHEBI:57856"/>
        <dbReference type="ChEBI" id="CHEBI:59789"/>
        <dbReference type="ChEBI" id="CHEBI:88221"/>
        <dbReference type="EC" id="2.1.1.320"/>
    </reaction>
</comment>
<evidence type="ECO:0000313" key="9">
    <source>
        <dbReference type="Proteomes" id="UP000094801"/>
    </source>
</evidence>
<dbReference type="InterPro" id="IPR029063">
    <property type="entry name" value="SAM-dependent_MTases_sf"/>
</dbReference>
<dbReference type="EMBL" id="KV453870">
    <property type="protein sequence ID" value="ODV82952.1"/>
    <property type="molecule type" value="Genomic_DNA"/>
</dbReference>
<evidence type="ECO:0000256" key="2">
    <source>
        <dbReference type="ARBA" id="ARBA00005891"/>
    </source>
</evidence>
<keyword evidence="5 7" id="KW-0496">Mitochondrion</keyword>
<dbReference type="InterPro" id="IPR003788">
    <property type="entry name" value="NDUFAF7"/>
</dbReference>
<accession>A0A1E4SU51</accession>
<reference evidence="9" key="1">
    <citation type="submission" date="2016-04" db="EMBL/GenBank/DDBJ databases">
        <title>Comparative genomics of biotechnologically important yeasts.</title>
        <authorList>
            <consortium name="DOE Joint Genome Institute"/>
            <person name="Riley R."/>
            <person name="Haridas S."/>
            <person name="Wolfe K.H."/>
            <person name="Lopes M.R."/>
            <person name="Hittinger C.T."/>
            <person name="Goker M."/>
            <person name="Salamov A."/>
            <person name="Wisecaver J."/>
            <person name="Long T.M."/>
            <person name="Aerts A.L."/>
            <person name="Barry K."/>
            <person name="Choi C."/>
            <person name="Clum A."/>
            <person name="Coughlan A.Y."/>
            <person name="Deshpande S."/>
            <person name="Douglass A.P."/>
            <person name="Hanson S.J."/>
            <person name="Klenk H.-P."/>
            <person name="Labutti K."/>
            <person name="Lapidus A."/>
            <person name="Lindquist E."/>
            <person name="Lipzen A."/>
            <person name="Meier-Kolthoff J.P."/>
            <person name="Ohm R.A."/>
            <person name="Otillar R.P."/>
            <person name="Pangilinan J."/>
            <person name="Peng Y."/>
            <person name="Rokas A."/>
            <person name="Rosa C.A."/>
            <person name="Scheuner C."/>
            <person name="Sibirny A.A."/>
            <person name="Slot J.C."/>
            <person name="Stielow J.B."/>
            <person name="Sun H."/>
            <person name="Kurtzman C.P."/>
            <person name="Blackwell M."/>
            <person name="Grigoriev I.V."/>
            <person name="Jeffries T.W."/>
        </authorList>
    </citation>
    <scope>NUCLEOTIDE SEQUENCE [LARGE SCALE GENOMIC DNA]</scope>
    <source>
        <strain evidence="9">NRRL YB-2248</strain>
    </source>
</reference>
<dbReference type="Pfam" id="PF02636">
    <property type="entry name" value="Methyltransf_28"/>
    <property type="match status" value="1"/>
</dbReference>
<dbReference type="AlphaFoldDB" id="A0A1E4SU51"/>
<dbReference type="PANTHER" id="PTHR12049:SF7">
    <property type="entry name" value="PROTEIN ARGININE METHYLTRANSFERASE NDUFAF7, MITOCHONDRIAL"/>
    <property type="match status" value="1"/>
</dbReference>
<dbReference type="GO" id="GO:0032981">
    <property type="term" value="P:mitochondrial respiratory chain complex I assembly"/>
    <property type="evidence" value="ECO:0007669"/>
    <property type="project" value="TreeGrafter"/>
</dbReference>
<evidence type="ECO:0000256" key="6">
    <source>
        <dbReference type="ARBA" id="ARBA00048612"/>
    </source>
</evidence>
<evidence type="ECO:0000256" key="4">
    <source>
        <dbReference type="ARBA" id="ARBA00022679"/>
    </source>
</evidence>
<keyword evidence="4 7" id="KW-0808">Transferase</keyword>
<dbReference type="GO" id="GO:0005739">
    <property type="term" value="C:mitochondrion"/>
    <property type="evidence" value="ECO:0007669"/>
    <property type="project" value="UniProtKB-SubCell"/>
</dbReference>
<sequence length="394" mass="45273">MTQCLLDPKFGYYTTRDPLNSTKGDFITSPEISQTFGEICGIWYFSNFIKQLENQLKLNINSVDIHKRIFRIIEFGPGRGTLINDILKILNKFVDKNNPIEIVLIEKSDVLIQCQYEMLCDKHDNKFNKIDEFTFESVSKWGNKITWLKDDFPNLNKSKEYINLVMCHEFFDALPINRFIKTEDGWIEQMIDITNQNTNTTTSIIKGKPTQTPPFQFVLQKSVNCNIPCKIEKFQKLPLNSSIELCPIATRYIQLISDLIKSSNLSSGLIIDYGTLTTPMNSLRGIQNHQFVNPLLDPGNIDLSIDVDFGSLIENIENTNVLKTCFTSQANWLNLMGLGYRIDQLISFEKNDFKKDQIIKSYKRLIDVGFNGMGKLFNVLAIYDSKHDKPPGFP</sequence>
<comment type="function">
    <text evidence="7">Arginine methyltransferase involved in the assembly or stability of mitochondrial NADH:ubiquinone oxidoreductase complex (complex I).</text>
</comment>
<evidence type="ECO:0000256" key="3">
    <source>
        <dbReference type="ARBA" id="ARBA00022603"/>
    </source>
</evidence>
<gene>
    <name evidence="8" type="ORF">CANARDRAFT_30421</name>
</gene>
<dbReference type="OrthoDB" id="5595109at2759"/>
<evidence type="ECO:0000256" key="1">
    <source>
        <dbReference type="ARBA" id="ARBA00004173"/>
    </source>
</evidence>
<proteinExistence type="inferred from homology"/>
<comment type="subcellular location">
    <subcellularLocation>
        <location evidence="1 7">Mitochondrion</location>
    </subcellularLocation>
</comment>